<dbReference type="InterPro" id="IPR029489">
    <property type="entry name" value="OGT/SEC/SPY_C"/>
</dbReference>
<evidence type="ECO:0000256" key="9">
    <source>
        <dbReference type="ARBA" id="ARBA00022737"/>
    </source>
</evidence>
<dbReference type="GO" id="GO:0005737">
    <property type="term" value="C:cytoplasm"/>
    <property type="evidence" value="ECO:0007669"/>
    <property type="project" value="UniProtKB-SubCell"/>
</dbReference>
<dbReference type="InterPro" id="IPR037919">
    <property type="entry name" value="OGT"/>
</dbReference>
<dbReference type="UniPathway" id="UPA00378"/>
<dbReference type="SMART" id="SM00028">
    <property type="entry name" value="TPR"/>
    <property type="match status" value="12"/>
</dbReference>
<accession>A0A0N4U9V0</accession>
<dbReference type="PROSITE" id="PS50005">
    <property type="entry name" value="TPR"/>
    <property type="match status" value="10"/>
</dbReference>
<dbReference type="PANTHER" id="PTHR44366">
    <property type="entry name" value="UDP-N-ACETYLGLUCOSAMINE--PEPTIDE N-ACETYLGLUCOSAMINYLTRANSFERASE 110 KDA SUBUNIT"/>
    <property type="match status" value="1"/>
</dbReference>
<reference evidence="17" key="1">
    <citation type="submission" date="2017-02" db="UniProtKB">
        <authorList>
            <consortium name="WormBaseParasite"/>
        </authorList>
    </citation>
    <scope>IDENTIFICATION</scope>
</reference>
<keyword evidence="7" id="KW-0328">Glycosyltransferase</keyword>
<name>A0A0N4U9V0_DRAME</name>
<dbReference type="PROSITE" id="PS50293">
    <property type="entry name" value="TPR_REGION"/>
    <property type="match status" value="5"/>
</dbReference>
<dbReference type="FunFam" id="3.40.50.11380:FF:000001">
    <property type="entry name" value="UDP-N-acetylglucosamine--peptide N-acetylglucosaminyltransferase 110 kDa subunit"/>
    <property type="match status" value="1"/>
</dbReference>
<evidence type="ECO:0000313" key="14">
    <source>
        <dbReference type="EMBL" id="VDN57919.1"/>
    </source>
</evidence>
<dbReference type="EC" id="2.4.1.255" evidence="5"/>
<protein>
    <recommendedName>
        <fullName evidence="5">protein O-GlcNAc transferase</fullName>
        <ecNumber evidence="5">2.4.1.255</ecNumber>
    </recommendedName>
</protein>
<feature type="repeat" description="TPR" evidence="12">
    <location>
        <begin position="317"/>
        <end position="350"/>
    </location>
</feature>
<comment type="similarity">
    <text evidence="4">Belongs to the glycosyltransferase 41 family. O-GlcNAc transferase subfamily.</text>
</comment>
<comment type="pathway">
    <text evidence="3">Protein modification; protein glycosylation.</text>
</comment>
<dbReference type="AlphaFoldDB" id="A0A0N4U9V0"/>
<evidence type="ECO:0000256" key="11">
    <source>
        <dbReference type="ARBA" id="ARBA00023242"/>
    </source>
</evidence>
<dbReference type="GO" id="GO:0006493">
    <property type="term" value="P:protein O-linked glycosylation"/>
    <property type="evidence" value="ECO:0007669"/>
    <property type="project" value="InterPro"/>
</dbReference>
<dbReference type="PANTHER" id="PTHR44366:SF1">
    <property type="entry name" value="UDP-N-ACETYLGLUCOSAMINE--PEPTIDE N-ACETYLGLUCOSAMINYLTRANSFERASE 110 KDA SUBUNIT"/>
    <property type="match status" value="1"/>
</dbReference>
<organism evidence="15 17">
    <name type="scientific">Dracunculus medinensis</name>
    <name type="common">Guinea worm</name>
    <dbReference type="NCBI Taxonomy" id="318479"/>
    <lineage>
        <taxon>Eukaryota</taxon>
        <taxon>Metazoa</taxon>
        <taxon>Ecdysozoa</taxon>
        <taxon>Nematoda</taxon>
        <taxon>Chromadorea</taxon>
        <taxon>Rhabditida</taxon>
        <taxon>Spirurina</taxon>
        <taxon>Dracunculoidea</taxon>
        <taxon>Dracunculidae</taxon>
        <taxon>Dracunculus</taxon>
    </lineage>
</organism>
<dbReference type="Gene3D" id="3.30.720.150">
    <property type="match status" value="1"/>
</dbReference>
<feature type="repeat" description="TPR" evidence="12">
    <location>
        <begin position="215"/>
        <end position="248"/>
    </location>
</feature>
<feature type="repeat" description="TPR" evidence="12">
    <location>
        <begin position="45"/>
        <end position="78"/>
    </location>
</feature>
<dbReference type="Gene3D" id="1.25.40.10">
    <property type="entry name" value="Tetratricopeptide repeat domain"/>
    <property type="match status" value="2"/>
</dbReference>
<dbReference type="EMBL" id="UYYG01001164">
    <property type="protein sequence ID" value="VDN57919.1"/>
    <property type="molecule type" value="Genomic_DNA"/>
</dbReference>
<feature type="repeat" description="TPR" evidence="12">
    <location>
        <begin position="385"/>
        <end position="418"/>
    </location>
</feature>
<dbReference type="FunFam" id="1.25.40.10:FF:000019">
    <property type="entry name" value="UDP-N-acetylglucosamine--peptide N-acetylglucosaminyltransferase 110 kDa subunit"/>
    <property type="match status" value="1"/>
</dbReference>
<dbReference type="WBParaSite" id="DME_0000388701-mRNA-1">
    <property type="protein sequence ID" value="DME_0000388701-mRNA-1"/>
    <property type="gene ID" value="DME_0000388701"/>
</dbReference>
<feature type="repeat" description="TPR" evidence="12">
    <location>
        <begin position="351"/>
        <end position="384"/>
    </location>
</feature>
<dbReference type="Pfam" id="PF13181">
    <property type="entry name" value="TPR_8"/>
    <property type="match status" value="2"/>
</dbReference>
<evidence type="ECO:0000313" key="15">
    <source>
        <dbReference type="Proteomes" id="UP000038040"/>
    </source>
</evidence>
<keyword evidence="9" id="KW-0677">Repeat</keyword>
<dbReference type="GO" id="GO:0097363">
    <property type="term" value="F:protein O-acetylglucosaminyltransferase activity"/>
    <property type="evidence" value="ECO:0007669"/>
    <property type="project" value="UniProtKB-EC"/>
</dbReference>
<dbReference type="Pfam" id="PF13414">
    <property type="entry name" value="TPR_11"/>
    <property type="match status" value="4"/>
</dbReference>
<dbReference type="SUPFAM" id="SSF48452">
    <property type="entry name" value="TPR-like"/>
    <property type="match status" value="2"/>
</dbReference>
<feature type="repeat" description="TPR" evidence="12">
    <location>
        <begin position="249"/>
        <end position="282"/>
    </location>
</feature>
<reference evidence="14 16" key="2">
    <citation type="submission" date="2018-11" db="EMBL/GenBank/DDBJ databases">
        <authorList>
            <consortium name="Pathogen Informatics"/>
        </authorList>
    </citation>
    <scope>NUCLEOTIDE SEQUENCE [LARGE SCALE GENOMIC DNA]</scope>
</reference>
<evidence type="ECO:0000256" key="1">
    <source>
        <dbReference type="ARBA" id="ARBA00004123"/>
    </source>
</evidence>
<evidence type="ECO:0000256" key="2">
    <source>
        <dbReference type="ARBA" id="ARBA00004496"/>
    </source>
</evidence>
<evidence type="ECO:0000256" key="8">
    <source>
        <dbReference type="ARBA" id="ARBA00022679"/>
    </source>
</evidence>
<evidence type="ECO:0000256" key="7">
    <source>
        <dbReference type="ARBA" id="ARBA00022676"/>
    </source>
</evidence>
<dbReference type="FunFam" id="1.25.40.10:FF:000013">
    <property type="entry name" value="UDP-N-acetylglucosamine--peptide N-acetylglucosaminyltransferase 110 kDa subunit"/>
    <property type="match status" value="1"/>
</dbReference>
<evidence type="ECO:0000256" key="12">
    <source>
        <dbReference type="PROSITE-ProRule" id="PRU00339"/>
    </source>
</evidence>
<gene>
    <name evidence="14" type="ORF">DME_LOCUS7892</name>
</gene>
<feature type="repeat" description="TPR" evidence="12">
    <location>
        <begin position="181"/>
        <end position="214"/>
    </location>
</feature>
<dbReference type="GO" id="GO:0005634">
    <property type="term" value="C:nucleus"/>
    <property type="evidence" value="ECO:0007669"/>
    <property type="project" value="UniProtKB-SubCell"/>
</dbReference>
<keyword evidence="10 12" id="KW-0802">TPR repeat</keyword>
<keyword evidence="16" id="KW-1185">Reference proteome</keyword>
<feature type="domain" description="O-GlcNAc transferase C-terminal" evidence="13">
    <location>
        <begin position="432"/>
        <end position="973"/>
    </location>
</feature>
<keyword evidence="11" id="KW-0539">Nucleus</keyword>
<dbReference type="FunFam" id="3.40.50.2000:FF:000012">
    <property type="entry name" value="UDP-N-acetylglucosamine--peptide N-acetylglucosaminyltransferase 110 kDa subunit"/>
    <property type="match status" value="1"/>
</dbReference>
<feature type="repeat" description="TPR" evidence="12">
    <location>
        <begin position="147"/>
        <end position="180"/>
    </location>
</feature>
<dbReference type="Gene3D" id="3.40.50.11380">
    <property type="match status" value="1"/>
</dbReference>
<dbReference type="STRING" id="318479.A0A0N4U9V0"/>
<proteinExistence type="inferred from homology"/>
<comment type="subcellular location">
    <subcellularLocation>
        <location evidence="2">Cytoplasm</location>
    </subcellularLocation>
    <subcellularLocation>
        <location evidence="1">Nucleus</location>
    </subcellularLocation>
</comment>
<feature type="repeat" description="TPR" evidence="12">
    <location>
        <begin position="283"/>
        <end position="316"/>
    </location>
</feature>
<keyword evidence="8" id="KW-0808">Transferase</keyword>
<keyword evidence="6" id="KW-0963">Cytoplasm</keyword>
<evidence type="ECO:0000256" key="3">
    <source>
        <dbReference type="ARBA" id="ARBA00004922"/>
    </source>
</evidence>
<dbReference type="InterPro" id="IPR011990">
    <property type="entry name" value="TPR-like_helical_dom_sf"/>
</dbReference>
<evidence type="ECO:0000256" key="5">
    <source>
        <dbReference type="ARBA" id="ARBA00011970"/>
    </source>
</evidence>
<feature type="repeat" description="TPR" evidence="12">
    <location>
        <begin position="79"/>
        <end position="112"/>
    </location>
</feature>
<dbReference type="Proteomes" id="UP000038040">
    <property type="component" value="Unplaced"/>
</dbReference>
<dbReference type="Gene3D" id="3.40.50.2000">
    <property type="entry name" value="Glycogen Phosphorylase B"/>
    <property type="match status" value="1"/>
</dbReference>
<dbReference type="Proteomes" id="UP000274756">
    <property type="component" value="Unassembled WGS sequence"/>
</dbReference>
<evidence type="ECO:0000256" key="4">
    <source>
        <dbReference type="ARBA" id="ARBA00005386"/>
    </source>
</evidence>
<dbReference type="Pfam" id="PF13844">
    <property type="entry name" value="Glyco_transf_41"/>
    <property type="match status" value="1"/>
</dbReference>
<dbReference type="Pfam" id="PF00515">
    <property type="entry name" value="TPR_1"/>
    <property type="match status" value="1"/>
</dbReference>
<evidence type="ECO:0000256" key="10">
    <source>
        <dbReference type="ARBA" id="ARBA00022803"/>
    </source>
</evidence>
<evidence type="ECO:0000313" key="16">
    <source>
        <dbReference type="Proteomes" id="UP000274756"/>
    </source>
</evidence>
<dbReference type="Pfam" id="PF13374">
    <property type="entry name" value="TPR_10"/>
    <property type="match status" value="1"/>
</dbReference>
<evidence type="ECO:0000256" key="6">
    <source>
        <dbReference type="ARBA" id="ARBA00022490"/>
    </source>
</evidence>
<dbReference type="InterPro" id="IPR019734">
    <property type="entry name" value="TPR_rpt"/>
</dbReference>
<evidence type="ECO:0000259" key="13">
    <source>
        <dbReference type="Pfam" id="PF13844"/>
    </source>
</evidence>
<dbReference type="OrthoDB" id="9991317at2759"/>
<sequence>MNLYRIDPNNVSVLLLLSSIHFQLKQLDKSMRFSSLAIRANPNCAEAYSNLGNVYKERGQLNEALENYRNAVRLKPDFIDGYINLAAALVASGDLEQAVSAYINALQYNPELYCVRSDLGNLLKAMGRLEEAKVCYLKAIETQPQFAVAWSNLGCVFNAQGEVWLAIHHFEKAVQLDPNFLDAYINLGNVLKEARIFDRAVAAYLRALNLASNHAVVHGNLACVYYEQGLIDLAIDMYKKAIELQPNFPDAYCNLANALKEKGLVAEAEAAYNTALQLCPTHADSQNNLANIKREQGKIEEATRLYLKALEIYPEFAAAHSNLASILQQQGKLQDALNHYKEAIRIAPTFADAYSNMGNTLKEMGDVGGALQCYTRAIQINPGFADAHSNLASIHKDSGNIPDAIQSYSTALKLKPDFPDAFCNLAHCLQIICDWNGYDNRMKKLVAIVDDQLQKKRLPSVHPHHSMLYPLSHAARIAIASKHANLCAEKVQAYNRIYKYPDRMSLLNGHRLRVGYVSSDFGNHPTSHLMQSIPGMHNRENIEIFCYALSPNDGTNFRAKLMNESEHFIDLSQVSSVEQAADRINEDGIHILINMNGYTKGARNEIFALKPAPVQAMWLGYPGTSGAVYMDYIITDAVTSPLRLAHAYTEKLAHMPHTFFIGDHAQMLKHLTERVILKEKNDSLPPEKDTVAVVNSVNLEPLLQKDLKPFVRETEVSHGPSRDLIKTEVVIPVFEVPTTEPLTQMIGSGLIAGNVEGVAMQNGLTTLTQTHVKASTGEEVPHAILVTSRQQYGLPENAIVYCNFNQLYKIDPPTLTMWCDILKAVPNSVLWLLRFPFHGEPNVVRFCVHHGIDARRIIFSNVAAKEEHVRRGQLADVCLDTPLCNGHTTGMDILWTGTPMITMPLETLASRVASSQLYALGVPELVAKDREDYIKIAVRLGTDQEYLSQMRAKVWKARTTSTLFNVRQYCADMEQLLHRMWKRYADGLAPEHILSENNFDIDV</sequence>
<evidence type="ECO:0000313" key="17">
    <source>
        <dbReference type="WBParaSite" id="DME_0000388701-mRNA-1"/>
    </source>
</evidence>